<sequence length="255" mass="29468">MVSSYYLGNFPTRNRDASESLIASSDYHVLIHSRQPLVRHEDRLRFSNTRIPNRGHVDRLPGVATLLRRLDTIQHSDPFVSVSDCRYDLQHRICKTESAFECWTPPSLTGRPSTITLPAFKLAPCTAALNTTESRFHPWKSTLDKVGLKTPTETMESWTEQAKPSPRVIWSSDPVRVPRDDSRSKTSRYLREIDRRRILIRIAQGEKQSALAKEYHVSRAAICNLNKHRAEVLLRNYEHPLAKHPKRRLLIKSQR</sequence>
<dbReference type="AlphaFoldDB" id="A0AAV0TL17"/>
<keyword evidence="3" id="KW-1185">Reference proteome</keyword>
<proteinExistence type="predicted"/>
<dbReference type="EMBL" id="CANTFM010000468">
    <property type="protein sequence ID" value="CAI5722462.1"/>
    <property type="molecule type" value="Genomic_DNA"/>
</dbReference>
<evidence type="ECO:0000313" key="1">
    <source>
        <dbReference type="EMBL" id="CAI5722462.1"/>
    </source>
</evidence>
<name>A0AAV0TL17_9STRA</name>
<evidence type="ECO:0000313" key="2">
    <source>
        <dbReference type="EMBL" id="CAI5742807.1"/>
    </source>
</evidence>
<accession>A0AAV0TL17</accession>
<dbReference type="Proteomes" id="UP001162029">
    <property type="component" value="Unassembled WGS sequence"/>
</dbReference>
<reference evidence="1" key="1">
    <citation type="submission" date="2022-12" db="EMBL/GenBank/DDBJ databases">
        <authorList>
            <person name="Webb A."/>
        </authorList>
    </citation>
    <scope>NUCLEOTIDE SEQUENCE</scope>
    <source>
        <strain evidence="1">Pd1</strain>
    </source>
</reference>
<organism evidence="1 3">
    <name type="scientific">Peronospora destructor</name>
    <dbReference type="NCBI Taxonomy" id="86335"/>
    <lineage>
        <taxon>Eukaryota</taxon>
        <taxon>Sar</taxon>
        <taxon>Stramenopiles</taxon>
        <taxon>Oomycota</taxon>
        <taxon>Peronosporomycetes</taxon>
        <taxon>Peronosporales</taxon>
        <taxon>Peronosporaceae</taxon>
        <taxon>Peronospora</taxon>
    </lineage>
</organism>
<gene>
    <name evidence="1" type="ORF">PDE001_LOCUS2689</name>
    <name evidence="2" type="ORF">PDE001_LOCUS8423</name>
</gene>
<evidence type="ECO:0000313" key="3">
    <source>
        <dbReference type="Proteomes" id="UP001162029"/>
    </source>
</evidence>
<dbReference type="EMBL" id="CANTFM010001773">
    <property type="protein sequence ID" value="CAI5742807.1"/>
    <property type="molecule type" value="Genomic_DNA"/>
</dbReference>
<protein>
    <recommendedName>
        <fullName evidence="4">HTH psq-type domain-containing protein</fullName>
    </recommendedName>
</protein>
<evidence type="ECO:0008006" key="4">
    <source>
        <dbReference type="Google" id="ProtNLM"/>
    </source>
</evidence>
<comment type="caution">
    <text evidence="1">The sequence shown here is derived from an EMBL/GenBank/DDBJ whole genome shotgun (WGS) entry which is preliminary data.</text>
</comment>